<dbReference type="InterPro" id="IPR013736">
    <property type="entry name" value="Xaa-Pro_dipept_C"/>
</dbReference>
<dbReference type="InterPro" id="IPR005674">
    <property type="entry name" value="CocE/Ser_esterase"/>
</dbReference>
<dbReference type="AlphaFoldDB" id="X0QCZ9"/>
<gene>
    <name evidence="3" type="ORF">RW1_084_00010</name>
</gene>
<dbReference type="InterPro" id="IPR029058">
    <property type="entry name" value="AB_hydrolase_fold"/>
</dbReference>
<dbReference type="PANTHER" id="PTHR43056">
    <property type="entry name" value="PEPTIDASE S9 PROLYL OLIGOPEPTIDASE"/>
    <property type="match status" value="1"/>
</dbReference>
<evidence type="ECO:0000256" key="1">
    <source>
        <dbReference type="ARBA" id="ARBA00022801"/>
    </source>
</evidence>
<keyword evidence="1 3" id="KW-0378">Hydrolase</keyword>
<dbReference type="Pfam" id="PF08530">
    <property type="entry name" value="PepX_C"/>
    <property type="match status" value="1"/>
</dbReference>
<dbReference type="Gene3D" id="3.40.50.1820">
    <property type="entry name" value="alpha/beta hydrolase"/>
    <property type="match status" value="1"/>
</dbReference>
<feature type="domain" description="Xaa-Pro dipeptidyl-peptidase C-terminal" evidence="2">
    <location>
        <begin position="321"/>
        <end position="577"/>
    </location>
</feature>
<protein>
    <submittedName>
        <fullName evidence="3">Putative hydrolase</fullName>
    </submittedName>
</protein>
<name>X0QCZ9_RHOWR</name>
<evidence type="ECO:0000313" key="3">
    <source>
        <dbReference type="EMBL" id="GAF49447.1"/>
    </source>
</evidence>
<dbReference type="GO" id="GO:0008239">
    <property type="term" value="F:dipeptidyl-peptidase activity"/>
    <property type="evidence" value="ECO:0007669"/>
    <property type="project" value="InterPro"/>
</dbReference>
<dbReference type="InterPro" id="IPR050585">
    <property type="entry name" value="Xaa-Pro_dipeptidyl-ppase/CocE"/>
</dbReference>
<proteinExistence type="predicted"/>
<dbReference type="SUPFAM" id="SSF49785">
    <property type="entry name" value="Galactose-binding domain-like"/>
    <property type="match status" value="1"/>
</dbReference>
<evidence type="ECO:0000313" key="4">
    <source>
        <dbReference type="Proteomes" id="UP000019491"/>
    </source>
</evidence>
<dbReference type="EMBL" id="BAWF01000084">
    <property type="protein sequence ID" value="GAF49447.1"/>
    <property type="molecule type" value="Genomic_DNA"/>
</dbReference>
<dbReference type="Gene3D" id="2.60.120.260">
    <property type="entry name" value="Galactose-binding domain-like"/>
    <property type="match status" value="1"/>
</dbReference>
<dbReference type="RefSeq" id="WP_037241189.1">
    <property type="nucleotide sequence ID" value="NZ_BAWF01000084.1"/>
</dbReference>
<evidence type="ECO:0000259" key="2">
    <source>
        <dbReference type="SMART" id="SM00939"/>
    </source>
</evidence>
<dbReference type="InterPro" id="IPR000383">
    <property type="entry name" value="Xaa-Pro-like_dom"/>
</dbReference>
<organism evidence="3 4">
    <name type="scientific">Rhodococcus wratislaviensis NBRC 100605</name>
    <dbReference type="NCBI Taxonomy" id="1219028"/>
    <lineage>
        <taxon>Bacteria</taxon>
        <taxon>Bacillati</taxon>
        <taxon>Actinomycetota</taxon>
        <taxon>Actinomycetes</taxon>
        <taxon>Mycobacteriales</taxon>
        <taxon>Nocardiaceae</taxon>
        <taxon>Rhodococcus</taxon>
    </lineage>
</organism>
<dbReference type="Pfam" id="PF02129">
    <property type="entry name" value="Peptidase_S15"/>
    <property type="match status" value="1"/>
</dbReference>
<dbReference type="SMART" id="SM00939">
    <property type="entry name" value="PepX_C"/>
    <property type="match status" value="1"/>
</dbReference>
<accession>X0QCZ9</accession>
<dbReference type="NCBIfam" id="TIGR00976">
    <property type="entry name" value="CocE_NonD"/>
    <property type="match status" value="1"/>
</dbReference>
<keyword evidence="4" id="KW-1185">Reference proteome</keyword>
<dbReference type="PANTHER" id="PTHR43056:SF10">
    <property type="entry name" value="COCE_NOND FAMILY, PUTATIVE (AFU_ORTHOLOGUE AFUA_7G00600)-RELATED"/>
    <property type="match status" value="1"/>
</dbReference>
<dbReference type="SUPFAM" id="SSF53474">
    <property type="entry name" value="alpha/beta-Hydrolases"/>
    <property type="match status" value="1"/>
</dbReference>
<dbReference type="InterPro" id="IPR008979">
    <property type="entry name" value="Galactose-bd-like_sf"/>
</dbReference>
<comment type="caution">
    <text evidence="3">The sequence shown here is derived from an EMBL/GenBank/DDBJ whole genome shotgun (WGS) entry which is preliminary data.</text>
</comment>
<dbReference type="Gene3D" id="1.10.3020.20">
    <property type="match status" value="1"/>
</dbReference>
<dbReference type="Proteomes" id="UP000019491">
    <property type="component" value="Unassembled WGS sequence"/>
</dbReference>
<dbReference type="OrthoDB" id="5240615at2"/>
<sequence>MTIVQDQSTEVDGIAVDWDVPIRVSDGTVLRADVFRPTTAGNYPVLLAMGPYGKGLHLADGYPANWRRMHEAYPEVARGSTGRYQNWEVADPEKWVPDGYVCVRVDSRGSGRSPGFLDILTALQTRDLYDCIEWAGEQEWSNGKVGLLGISYFATNQWQVAALRPPHLAAICVWEGFADHYREGGRHGGIACEFVKGAQARQMFTVQYGMGSRGPIDRNTGRPVAGDIDLDDDVLRQNRRDLYTELLARPVNGEFYQERSADVSRIEVPLLSAGNWGGMGLHTRGNVEGFLAAGSKLKWLEMHGDTHFSPFYNDRGLGLQKQFFGTFLKDEQNGWLDRPPVELLVRHPGERFESRFEQEWPIARTEWTEFHLCPETMELRTSPGASGTLSYEPLSYDPDNEDLRFTLPPADHDREFTGPAAAKLRISSATADADLFLSLRLYDPEGTEVTFIGSNDPKVPVALGWLRASHRRLDIEKSEPCRPVHSHDTIELLVPGEPVDVDVEIWPMSIVVPAGYVLQLGIGGRDYSNEGTDFENAMYQMTGVGPFTHTNPEDRPAEIFGGTVTLHFGPDVPSYLLLPSIPTP</sequence>
<reference evidence="3 4" key="1">
    <citation type="submission" date="2014-02" db="EMBL/GenBank/DDBJ databases">
        <title>Whole genome shotgun sequence of Rhodococcus wratislaviensis NBRC 100605.</title>
        <authorList>
            <person name="Hosoyama A."/>
            <person name="Tsuchikane K."/>
            <person name="Yoshida I."/>
            <person name="Ohji S."/>
            <person name="Ichikawa N."/>
            <person name="Yamazoe A."/>
            <person name="Fujita N."/>
        </authorList>
    </citation>
    <scope>NUCLEOTIDE SEQUENCE [LARGE SCALE GENOMIC DNA]</scope>
    <source>
        <strain evidence="3 4">NBRC 100605</strain>
    </source>
</reference>